<keyword evidence="2" id="KW-1133">Transmembrane helix</keyword>
<evidence type="ECO:0000256" key="1">
    <source>
        <dbReference type="SAM" id="MobiDB-lite"/>
    </source>
</evidence>
<sequence>MFEANATNITICVILVLTIGVVTYARFKNWSFTRKPREGGSHAPAEGAATGSTDRPPRTVVYETVDSHTLSKDGPPPVEEDLEAGKESGYVYRQGMSASFAETAVPERANSFTDLHRTCAMVCVEHKSQSIHMHGRERGAMHKPVHDDSSSRGPDSPGSSIDLGFQSLDGLEKKKNQRHMYEVKTFGKTYKHDEVGELQKSHMEEGGGGADTPIPWDSYDELAEPIEEVDVFPFVEVYHPPEVEKERGVSGDSRGDGI</sequence>
<dbReference type="VEuPathDB" id="CryptoDB:Cvel_3499"/>
<keyword evidence="2" id="KW-0472">Membrane</keyword>
<protein>
    <submittedName>
        <fullName evidence="3">Uncharacterized protein</fullName>
    </submittedName>
</protein>
<gene>
    <name evidence="3" type="ORF">Cvel_3499</name>
</gene>
<accession>A0A0G4FLH8</accession>
<feature type="compositionally biased region" description="Low complexity" evidence="1">
    <location>
        <begin position="151"/>
        <end position="160"/>
    </location>
</feature>
<dbReference type="EMBL" id="CDMZ01000463">
    <property type="protein sequence ID" value="CEM14860.1"/>
    <property type="molecule type" value="Genomic_DNA"/>
</dbReference>
<feature type="transmembrane region" description="Helical" evidence="2">
    <location>
        <begin position="6"/>
        <end position="27"/>
    </location>
</feature>
<evidence type="ECO:0000256" key="2">
    <source>
        <dbReference type="SAM" id="Phobius"/>
    </source>
</evidence>
<feature type="compositionally biased region" description="Basic and acidic residues" evidence="1">
    <location>
        <begin position="139"/>
        <end position="150"/>
    </location>
</feature>
<feature type="region of interest" description="Disordered" evidence="1">
    <location>
        <begin position="139"/>
        <end position="165"/>
    </location>
</feature>
<reference evidence="3" key="1">
    <citation type="submission" date="2014-11" db="EMBL/GenBank/DDBJ databases">
        <authorList>
            <person name="Otto D Thomas"/>
            <person name="Naeem Raeece"/>
        </authorList>
    </citation>
    <scope>NUCLEOTIDE SEQUENCE</scope>
</reference>
<dbReference type="AlphaFoldDB" id="A0A0G4FLH8"/>
<feature type="region of interest" description="Disordered" evidence="1">
    <location>
        <begin position="35"/>
        <end position="58"/>
    </location>
</feature>
<proteinExistence type="predicted"/>
<name>A0A0G4FLH8_9ALVE</name>
<evidence type="ECO:0000313" key="3">
    <source>
        <dbReference type="EMBL" id="CEM14860.1"/>
    </source>
</evidence>
<keyword evidence="2" id="KW-0812">Transmembrane</keyword>
<organism evidence="3">
    <name type="scientific">Chromera velia CCMP2878</name>
    <dbReference type="NCBI Taxonomy" id="1169474"/>
    <lineage>
        <taxon>Eukaryota</taxon>
        <taxon>Sar</taxon>
        <taxon>Alveolata</taxon>
        <taxon>Colpodellida</taxon>
        <taxon>Chromeraceae</taxon>
        <taxon>Chromera</taxon>
    </lineage>
</organism>